<evidence type="ECO:0000313" key="2">
    <source>
        <dbReference type="EMBL" id="EXK29665.1"/>
    </source>
</evidence>
<dbReference type="VEuPathDB" id="FungiDB:FOMG_14129"/>
<organism evidence="2">
    <name type="scientific">Fusarium oxysporum f. sp. melonis 26406</name>
    <dbReference type="NCBI Taxonomy" id="1089452"/>
    <lineage>
        <taxon>Eukaryota</taxon>
        <taxon>Fungi</taxon>
        <taxon>Dikarya</taxon>
        <taxon>Ascomycota</taxon>
        <taxon>Pezizomycotina</taxon>
        <taxon>Sordariomycetes</taxon>
        <taxon>Hypocreomycetidae</taxon>
        <taxon>Hypocreales</taxon>
        <taxon>Nectriaceae</taxon>
        <taxon>Fusarium</taxon>
        <taxon>Fusarium oxysporum species complex</taxon>
    </lineage>
</organism>
<evidence type="ECO:0000256" key="1">
    <source>
        <dbReference type="SAM" id="MobiDB-lite"/>
    </source>
</evidence>
<feature type="compositionally biased region" description="Low complexity" evidence="1">
    <location>
        <begin position="591"/>
        <end position="606"/>
    </location>
</feature>
<dbReference type="OrthoDB" id="5400409at2759"/>
<feature type="region of interest" description="Disordered" evidence="1">
    <location>
        <begin position="568"/>
        <end position="611"/>
    </location>
</feature>
<feature type="compositionally biased region" description="Low complexity" evidence="1">
    <location>
        <begin position="571"/>
        <end position="584"/>
    </location>
</feature>
<accession>W9ZE65</accession>
<reference evidence="2" key="2">
    <citation type="submission" date="2012-05" db="EMBL/GenBank/DDBJ databases">
        <title>Annotation of the Genome Sequence of Fusarium oxysporum f. sp. melonis 26406.</title>
        <authorList>
            <consortium name="The Broad Institute Genomics Platform"/>
            <person name="Ma L.-J."/>
            <person name="Corby-Kistler H."/>
            <person name="Broz K."/>
            <person name="Gale L.R."/>
            <person name="Jonkers W."/>
            <person name="O'Donnell K."/>
            <person name="Ploetz R."/>
            <person name="Steinberg C."/>
            <person name="Schwartz D.C."/>
            <person name="VanEtten H."/>
            <person name="Zhou S."/>
            <person name="Young S.K."/>
            <person name="Zeng Q."/>
            <person name="Gargeya S."/>
            <person name="Fitzgerald M."/>
            <person name="Abouelleil A."/>
            <person name="Alvarado L."/>
            <person name="Chapman S.B."/>
            <person name="Gainer-Dewar J."/>
            <person name="Goldberg J."/>
            <person name="Griggs A."/>
            <person name="Gujja S."/>
            <person name="Hansen M."/>
            <person name="Howarth C."/>
            <person name="Imamovic A."/>
            <person name="Ireland A."/>
            <person name="Larimer J."/>
            <person name="McCowan C."/>
            <person name="Murphy C."/>
            <person name="Pearson M."/>
            <person name="Poon T.W."/>
            <person name="Priest M."/>
            <person name="Roberts A."/>
            <person name="Saif S."/>
            <person name="Shea T."/>
            <person name="Sykes S."/>
            <person name="Wortman J."/>
            <person name="Nusbaum C."/>
            <person name="Birren B."/>
        </authorList>
    </citation>
    <scope>NUCLEOTIDE SEQUENCE</scope>
    <source>
        <strain evidence="2">26406</strain>
    </source>
</reference>
<dbReference type="Proteomes" id="UP000030703">
    <property type="component" value="Unassembled WGS sequence"/>
</dbReference>
<protein>
    <submittedName>
        <fullName evidence="2">Uncharacterized protein</fullName>
    </submittedName>
</protein>
<dbReference type="HOGENOM" id="CLU_006866_0_0_1"/>
<reference evidence="2" key="1">
    <citation type="submission" date="2012-04" db="EMBL/GenBank/DDBJ databases">
        <title>The Genome Sequence of Fusarium oxysporum melonis.</title>
        <authorList>
            <consortium name="The Broad Institute Genome Sequencing Platform"/>
            <person name="Ma L.-J."/>
            <person name="Gale L.R."/>
            <person name="Schwartz D.C."/>
            <person name="Zhou S."/>
            <person name="Corby-Kistler H."/>
            <person name="Young S.K."/>
            <person name="Zeng Q."/>
            <person name="Gargeya S."/>
            <person name="Fitzgerald M."/>
            <person name="Haas B."/>
            <person name="Abouelleil A."/>
            <person name="Alvarado L."/>
            <person name="Arachchi H.M."/>
            <person name="Berlin A."/>
            <person name="Brown A."/>
            <person name="Chapman S.B."/>
            <person name="Chen Z."/>
            <person name="Dunbar C."/>
            <person name="Freedman E."/>
            <person name="Gearin G."/>
            <person name="Goldberg J."/>
            <person name="Griggs A."/>
            <person name="Gujja S."/>
            <person name="Heiman D."/>
            <person name="Howarth C."/>
            <person name="Larson L."/>
            <person name="Lui A."/>
            <person name="MacDonald P.J.P."/>
            <person name="Montmayeur A."/>
            <person name="Murphy C."/>
            <person name="Neiman D."/>
            <person name="Pearson M."/>
            <person name="Priest M."/>
            <person name="Roberts A."/>
            <person name="Saif S."/>
            <person name="Shea T."/>
            <person name="Shenoy N."/>
            <person name="Sisk P."/>
            <person name="Stolte C."/>
            <person name="Sykes S."/>
            <person name="Wortman J."/>
            <person name="Nusbaum C."/>
            <person name="Birren B."/>
        </authorList>
    </citation>
    <scope>NUCLEOTIDE SEQUENCE</scope>
    <source>
        <strain evidence="2">26406</strain>
    </source>
</reference>
<sequence length="798" mass="91364">MAGVIQLGDAIKFAELAWTVWEYGWAKEHNAGMFVIEFFPFPYGRSNGPREGENYRDFGSDVRTLHRSLAELEKAVSRAQESLRNHGAWDTDRLGGDRDSLLEIIGDYNATLRECYELLEDNRRYAQTTGPIRNIDWNLNIMPQVEHLRSRIQMHNSRIQHILKPFQIDLVTNIHRDLDRRFRAMHRDVQDVKRTMNSLLRLQNPGLASKIEQELKEELYSVEISDSLLGRLEAMLERRQSLRLPEMADCFLIHLGRATLQPQLDSNSYARRESVPNYLPFAKCQLLMNRMKGLDELQNPRRMSHWPGYISSLEEELSEEYSRAQNKIIVPGTSMFEDEMLAFWPEDEPWTMVEPIASAVGDTCLFQGSLATLSPDISRREIQLMRHMDSDRHFRIVETFESNALPPRKDSKVLDFDIRSAVLIPLYADPMGRSRATRPLEIIIGENKLQHRYVFLCLQDVLAFQAAVTGFKVVDGYMESRAIAKFIIHGQEAPEDVTIQLWIPRGWTDTDDSAMNIPAEDLIGRSPGYGSSTPSLVERSWERKGSNFAPEISQTMPFPHVRAFHLTNGSPNTTHSPTGTTVTTPDRHQSRSYSISSYRSTTTNSSGMSYRSLGSEHSVTVRLEGSSIGTGYGTIRRPPRSPLLVLFTRPKGHESRRSIVAITLDEWMEPQRDKCKCLQSPECPITAIGSGRDLIHARRFDGDKWDLLRLAASRGDEQCRWDGLIRVSIWFPAPDLRKRFGGEPCECSKETEGELESCHLRGHQGILGVVRDFYRRLLIQYYEQTNNRMDVVDRPPHG</sequence>
<name>W9ZE65_FUSOX</name>
<dbReference type="EMBL" id="JH659342">
    <property type="protein sequence ID" value="EXK29665.1"/>
    <property type="molecule type" value="Genomic_DNA"/>
</dbReference>
<proteinExistence type="predicted"/>
<dbReference type="AlphaFoldDB" id="W9ZE65"/>
<gene>
    <name evidence="2" type="ORF">FOMG_14129</name>
</gene>